<sequence>MAKKYRVTLTPEERQELEGLIGKGKGEARKLAHARILLQADEAEGGPKRTDAEVASVLNVSVRTVERVRERFVEQGFEAALAPKPSERVYPRLVDGAQEARLIALACSAPPLGKTHWTLRLLAERVVELEIAETCSHETVRRVLKKTNSNRIGARCG</sequence>
<dbReference type="SUPFAM" id="SSF46689">
    <property type="entry name" value="Homeodomain-like"/>
    <property type="match status" value="1"/>
</dbReference>
<protein>
    <submittedName>
        <fullName evidence="1">Homeodomain-like domain-containing protein</fullName>
    </submittedName>
</protein>
<evidence type="ECO:0000313" key="2">
    <source>
        <dbReference type="Proteomes" id="UP001162030"/>
    </source>
</evidence>
<keyword evidence="2" id="KW-1185">Reference proteome</keyword>
<name>A0ABM9HZL2_9GAMM</name>
<proteinExistence type="predicted"/>
<accession>A0ABM9HZL2</accession>
<dbReference type="Pfam" id="PF13565">
    <property type="entry name" value="HTH_32"/>
    <property type="match status" value="1"/>
</dbReference>
<organism evidence="1 2">
    <name type="scientific">Methylocaldum szegediense</name>
    <dbReference type="NCBI Taxonomy" id="73780"/>
    <lineage>
        <taxon>Bacteria</taxon>
        <taxon>Pseudomonadati</taxon>
        <taxon>Pseudomonadota</taxon>
        <taxon>Gammaproteobacteria</taxon>
        <taxon>Methylococcales</taxon>
        <taxon>Methylococcaceae</taxon>
        <taxon>Methylocaldum</taxon>
    </lineage>
</organism>
<dbReference type="InterPro" id="IPR009057">
    <property type="entry name" value="Homeodomain-like_sf"/>
</dbReference>
<reference evidence="1 2" key="1">
    <citation type="submission" date="2023-03" db="EMBL/GenBank/DDBJ databases">
        <authorList>
            <person name="Pearce D."/>
        </authorList>
    </citation>
    <scope>NUCLEOTIDE SEQUENCE [LARGE SCALE GENOMIC DNA]</scope>
    <source>
        <strain evidence="1">Msz</strain>
    </source>
</reference>
<dbReference type="EMBL" id="OX458333">
    <property type="protein sequence ID" value="CAI8790610.1"/>
    <property type="molecule type" value="Genomic_DNA"/>
</dbReference>
<dbReference type="Proteomes" id="UP001162030">
    <property type="component" value="Chromosome"/>
</dbReference>
<evidence type="ECO:0000313" key="1">
    <source>
        <dbReference type="EMBL" id="CAI8790610.1"/>
    </source>
</evidence>
<gene>
    <name evidence="1" type="ORF">MSZNOR_1394</name>
</gene>